<dbReference type="GO" id="GO:0005737">
    <property type="term" value="C:cytoplasm"/>
    <property type="evidence" value="ECO:0007669"/>
    <property type="project" value="UniProtKB-SubCell"/>
</dbReference>
<dbReference type="PANTHER" id="PTHR31250">
    <property type="entry name" value="IQ DOMAIN-CONTAINING PROTEIN IQM3"/>
    <property type="match status" value="1"/>
</dbReference>
<evidence type="ECO:0000256" key="3">
    <source>
        <dbReference type="ARBA" id="ARBA00022490"/>
    </source>
</evidence>
<keyword evidence="6" id="KW-1185">Reference proteome</keyword>
<dbReference type="GO" id="GO:0005634">
    <property type="term" value="C:nucleus"/>
    <property type="evidence" value="ECO:0007669"/>
    <property type="project" value="UniProtKB-SubCell"/>
</dbReference>
<evidence type="ECO:0000313" key="6">
    <source>
        <dbReference type="Proteomes" id="UP000236161"/>
    </source>
</evidence>
<sequence>MTVSSAKCKRGNLSIKLLPIDACRVVPQDLSELNHLVARNPELSQELCLAELVSPPPRCEKHAAAVTLQKVYKSYRTRRNLADCAVVVEELWWKALDFASLKRSSISFFNNDKPETAVSRWARARTRAAKVGKGLSKSDKAQKLALRHWLEAIDPRHRYGHNLPFYYDVWFKNESTQPFFYW</sequence>
<dbReference type="OrthoDB" id="7344096at2759"/>
<organism evidence="5 6">
    <name type="scientific">Apostasia shenzhenica</name>
    <dbReference type="NCBI Taxonomy" id="1088818"/>
    <lineage>
        <taxon>Eukaryota</taxon>
        <taxon>Viridiplantae</taxon>
        <taxon>Streptophyta</taxon>
        <taxon>Embryophyta</taxon>
        <taxon>Tracheophyta</taxon>
        <taxon>Spermatophyta</taxon>
        <taxon>Magnoliopsida</taxon>
        <taxon>Liliopsida</taxon>
        <taxon>Asparagales</taxon>
        <taxon>Orchidaceae</taxon>
        <taxon>Apostasioideae</taxon>
        <taxon>Apostasia</taxon>
    </lineage>
</organism>
<dbReference type="Proteomes" id="UP000236161">
    <property type="component" value="Unassembled WGS sequence"/>
</dbReference>
<reference evidence="5 6" key="1">
    <citation type="journal article" date="2017" name="Nature">
        <title>The Apostasia genome and the evolution of orchids.</title>
        <authorList>
            <person name="Zhang G.Q."/>
            <person name="Liu K.W."/>
            <person name="Li Z."/>
            <person name="Lohaus R."/>
            <person name="Hsiao Y.Y."/>
            <person name="Niu S.C."/>
            <person name="Wang J.Y."/>
            <person name="Lin Y.C."/>
            <person name="Xu Q."/>
            <person name="Chen L.J."/>
            <person name="Yoshida K."/>
            <person name="Fujiwara S."/>
            <person name="Wang Z.W."/>
            <person name="Zhang Y.Q."/>
            <person name="Mitsuda N."/>
            <person name="Wang M."/>
            <person name="Liu G.H."/>
            <person name="Pecoraro L."/>
            <person name="Huang H.X."/>
            <person name="Xiao X.J."/>
            <person name="Lin M."/>
            <person name="Wu X.Y."/>
            <person name="Wu W.L."/>
            <person name="Chen Y.Y."/>
            <person name="Chang S.B."/>
            <person name="Sakamoto S."/>
            <person name="Ohme-Takagi M."/>
            <person name="Yagi M."/>
            <person name="Zeng S.J."/>
            <person name="Shen C.Y."/>
            <person name="Yeh C.M."/>
            <person name="Luo Y.B."/>
            <person name="Tsai W.C."/>
            <person name="Van de Peer Y."/>
            <person name="Liu Z.J."/>
        </authorList>
    </citation>
    <scope>NUCLEOTIDE SEQUENCE [LARGE SCALE GENOMIC DNA]</scope>
    <source>
        <strain evidence="6">cv. Shenzhen</strain>
        <tissue evidence="5">Stem</tissue>
    </source>
</reference>
<comment type="subcellular location">
    <subcellularLocation>
        <location evidence="2">Cytoplasm</location>
    </subcellularLocation>
    <subcellularLocation>
        <location evidence="1">Nucleus</location>
    </subcellularLocation>
</comment>
<dbReference type="STRING" id="1088818.A0A2I0B760"/>
<keyword evidence="4" id="KW-0539">Nucleus</keyword>
<evidence type="ECO:0000256" key="4">
    <source>
        <dbReference type="ARBA" id="ARBA00023242"/>
    </source>
</evidence>
<gene>
    <name evidence="5" type="ORF">AXF42_Ash005520</name>
</gene>
<proteinExistence type="predicted"/>
<name>A0A2I0B760_9ASPA</name>
<dbReference type="EMBL" id="KZ451908">
    <property type="protein sequence ID" value="PKA63625.1"/>
    <property type="molecule type" value="Genomic_DNA"/>
</dbReference>
<dbReference type="InterPro" id="IPR044159">
    <property type="entry name" value="IQM"/>
</dbReference>
<evidence type="ECO:0000256" key="2">
    <source>
        <dbReference type="ARBA" id="ARBA00004496"/>
    </source>
</evidence>
<keyword evidence="3" id="KW-0963">Cytoplasm</keyword>
<accession>A0A2I0B760</accession>
<evidence type="ECO:0000256" key="1">
    <source>
        <dbReference type="ARBA" id="ARBA00004123"/>
    </source>
</evidence>
<protein>
    <submittedName>
        <fullName evidence="5">Uncharacterized protein</fullName>
    </submittedName>
</protein>
<evidence type="ECO:0000313" key="5">
    <source>
        <dbReference type="EMBL" id="PKA63625.1"/>
    </source>
</evidence>
<dbReference type="AlphaFoldDB" id="A0A2I0B760"/>
<dbReference type="PANTHER" id="PTHR31250:SF27">
    <property type="entry name" value="IQ DOMAIN-CONTAINING PROTEIN IQM5"/>
    <property type="match status" value="1"/>
</dbReference>